<dbReference type="PANTHER" id="PTHR36194">
    <property type="entry name" value="S-LAYER-LIKE PROTEIN"/>
    <property type="match status" value="1"/>
</dbReference>
<evidence type="ECO:0000313" key="3">
    <source>
        <dbReference type="EMBL" id="OGK56022.1"/>
    </source>
</evidence>
<feature type="compositionally biased region" description="Polar residues" evidence="1">
    <location>
        <begin position="206"/>
        <end position="226"/>
    </location>
</feature>
<dbReference type="STRING" id="1802074.A3J15_00375"/>
<sequence length="291" mass="32166">MKKKLLLLLALFTAFIIFLGAKFFILDKQSDSGILKVLSSPNASIFLNSEAIGKTPYEDRIKEGEYLIKLIPEGNATDTATWQGKINVFRNTLAFVDRELGNSELSSSGVVFTVSKIASKPFSSTNGEISIESEPEGSIVYLDNDEKGMTPLLLTNIEKGDHELSVSAPGFFRRTQKINVEPNFRINTTVKLAIDPAFKAVEDESTQASVSATPNPSGTSDQTTTKKNITILDTPTGWLRVRAEPNLNASEAAKVNPGDKFEVLEEQNGWYKIRYQGQNFGWISARYTKEQ</sequence>
<protein>
    <recommendedName>
        <fullName evidence="2">SH3b domain-containing protein</fullName>
    </recommendedName>
</protein>
<dbReference type="Pfam" id="PF08239">
    <property type="entry name" value="SH3_3"/>
    <property type="match status" value="1"/>
</dbReference>
<reference evidence="3 4" key="1">
    <citation type="journal article" date="2016" name="Nat. Commun.">
        <title>Thousands of microbial genomes shed light on interconnected biogeochemical processes in an aquifer system.</title>
        <authorList>
            <person name="Anantharaman K."/>
            <person name="Brown C.T."/>
            <person name="Hug L.A."/>
            <person name="Sharon I."/>
            <person name="Castelle C.J."/>
            <person name="Probst A.J."/>
            <person name="Thomas B.C."/>
            <person name="Singh A."/>
            <person name="Wilkins M.J."/>
            <person name="Karaoz U."/>
            <person name="Brodie E.L."/>
            <person name="Williams K.H."/>
            <person name="Hubbard S.S."/>
            <person name="Banfield J.F."/>
        </authorList>
    </citation>
    <scope>NUCLEOTIDE SEQUENCE [LARGE SCALE GENOMIC DNA]</scope>
</reference>
<dbReference type="InterPro" id="IPR013229">
    <property type="entry name" value="PEGA"/>
</dbReference>
<organism evidence="3 4">
    <name type="scientific">Candidatus Roizmanbacteria bacterium RIFCSPLOWO2_02_FULL_38_10</name>
    <dbReference type="NCBI Taxonomy" id="1802074"/>
    <lineage>
        <taxon>Bacteria</taxon>
        <taxon>Candidatus Roizmaniibacteriota</taxon>
    </lineage>
</organism>
<evidence type="ECO:0000259" key="2">
    <source>
        <dbReference type="PROSITE" id="PS51781"/>
    </source>
</evidence>
<proteinExistence type="predicted"/>
<dbReference type="PROSITE" id="PS51781">
    <property type="entry name" value="SH3B"/>
    <property type="match status" value="1"/>
</dbReference>
<dbReference type="InterPro" id="IPR003646">
    <property type="entry name" value="SH3-like_bac-type"/>
</dbReference>
<dbReference type="Gene3D" id="2.30.30.40">
    <property type="entry name" value="SH3 Domains"/>
    <property type="match status" value="1"/>
</dbReference>
<comment type="caution">
    <text evidence="3">The sequence shown here is derived from an EMBL/GenBank/DDBJ whole genome shotgun (WGS) entry which is preliminary data.</text>
</comment>
<dbReference type="AlphaFoldDB" id="A0A1F7JK94"/>
<gene>
    <name evidence="3" type="ORF">A3J15_00375</name>
</gene>
<accession>A0A1F7JK94</accession>
<dbReference type="EMBL" id="MGAY01000048">
    <property type="protein sequence ID" value="OGK56022.1"/>
    <property type="molecule type" value="Genomic_DNA"/>
</dbReference>
<dbReference type="PANTHER" id="PTHR36194:SF1">
    <property type="entry name" value="S-LAYER-LIKE PROTEIN"/>
    <property type="match status" value="1"/>
</dbReference>
<dbReference type="SMART" id="SM00287">
    <property type="entry name" value="SH3b"/>
    <property type="match status" value="1"/>
</dbReference>
<feature type="region of interest" description="Disordered" evidence="1">
    <location>
        <begin position="204"/>
        <end position="226"/>
    </location>
</feature>
<dbReference type="Proteomes" id="UP000176376">
    <property type="component" value="Unassembled WGS sequence"/>
</dbReference>
<name>A0A1F7JK94_9BACT</name>
<dbReference type="Pfam" id="PF08308">
    <property type="entry name" value="PEGA"/>
    <property type="match status" value="1"/>
</dbReference>
<evidence type="ECO:0000313" key="4">
    <source>
        <dbReference type="Proteomes" id="UP000176376"/>
    </source>
</evidence>
<feature type="domain" description="SH3b" evidence="2">
    <location>
        <begin position="224"/>
        <end position="291"/>
    </location>
</feature>
<evidence type="ECO:0000256" key="1">
    <source>
        <dbReference type="SAM" id="MobiDB-lite"/>
    </source>
</evidence>